<feature type="domain" description="AB hydrolase-1" evidence="2">
    <location>
        <begin position="37"/>
        <end position="145"/>
    </location>
</feature>
<dbReference type="SUPFAM" id="SSF53474">
    <property type="entry name" value="alpha/beta-Hydrolases"/>
    <property type="match status" value="1"/>
</dbReference>
<dbReference type="PANTHER" id="PTHR43329">
    <property type="entry name" value="EPOXIDE HYDROLASE"/>
    <property type="match status" value="1"/>
</dbReference>
<dbReference type="PRINTS" id="PR00412">
    <property type="entry name" value="EPOXHYDRLASE"/>
</dbReference>
<dbReference type="GO" id="GO:0016787">
    <property type="term" value="F:hydrolase activity"/>
    <property type="evidence" value="ECO:0007669"/>
    <property type="project" value="UniProtKB-KW"/>
</dbReference>
<evidence type="ECO:0000313" key="4">
    <source>
        <dbReference type="Proteomes" id="UP000242313"/>
    </source>
</evidence>
<reference evidence="3 4" key="1">
    <citation type="submission" date="2017-09" db="EMBL/GenBank/DDBJ databases">
        <title>Pseudomonas abyssi sp. nov. isolated from Abyssopelagic Water.</title>
        <authorList>
            <person name="Wei Y."/>
        </authorList>
    </citation>
    <scope>NUCLEOTIDE SEQUENCE [LARGE SCALE GENOMIC DNA]</scope>
    <source>
        <strain evidence="3 4">MT5</strain>
    </source>
</reference>
<comment type="caution">
    <text evidence="3">The sequence shown here is derived from an EMBL/GenBank/DDBJ whole genome shotgun (WGS) entry which is preliminary data.</text>
</comment>
<sequence>MLAQLPPGIRSRQVDNGNGLNVHILEAGFEQPGRECVLLLHGFPELAFSWRKVMLPLAEAGYHVVAPDQRGYGMTEGGDARYDGDISQYHFLNLVRDALGLVHTLGYDQVAAVVGHDIGSPVAGTCALTRPDAFRSVAMMSAPYPGPPSYRVDGQNGTQAIARLHADLAALEPPRLHYQRYFSQPDANAHMLACEQGLHDFLRAYFHMKSADWAGNQPAPLPSASAADLASMPTYYIMEQGKTMAETVAVAMPSAAEVAACGWLPEAELAVYTGIFADTGLQGGLQCYRSLGSTAAQAEMLLFAGRQITVPSCFIAGASDWGTWQSPGALELMQRRVCADLRSVDLIAGAGHWVEQEQPAAVVEALLGFLARQAGASGEKA</sequence>
<proteinExistence type="predicted"/>
<dbReference type="InterPro" id="IPR000639">
    <property type="entry name" value="Epox_hydrolase-like"/>
</dbReference>
<organism evidence="3 4">
    <name type="scientific">Pseudomonas abyssi</name>
    <dbReference type="NCBI Taxonomy" id="170540"/>
    <lineage>
        <taxon>Bacteria</taxon>
        <taxon>Pseudomonadati</taxon>
        <taxon>Pseudomonadota</taxon>
        <taxon>Gammaproteobacteria</taxon>
        <taxon>Pseudomonadales</taxon>
        <taxon>Pseudomonadaceae</taxon>
        <taxon>Pseudomonas</taxon>
    </lineage>
</organism>
<evidence type="ECO:0000256" key="1">
    <source>
        <dbReference type="ARBA" id="ARBA00022801"/>
    </source>
</evidence>
<dbReference type="Pfam" id="PF00561">
    <property type="entry name" value="Abhydrolase_1"/>
    <property type="match status" value="1"/>
</dbReference>
<name>A0A2A3MJL5_9PSED</name>
<accession>A0A2A3MJL5</accession>
<gene>
    <name evidence="3" type="ORF">CNQ84_06455</name>
</gene>
<dbReference type="InterPro" id="IPR029058">
    <property type="entry name" value="AB_hydrolase_fold"/>
</dbReference>
<dbReference type="PRINTS" id="PR00111">
    <property type="entry name" value="ABHYDROLASE"/>
</dbReference>
<keyword evidence="4" id="KW-1185">Reference proteome</keyword>
<keyword evidence="1 3" id="KW-0378">Hydrolase</keyword>
<dbReference type="InterPro" id="IPR000073">
    <property type="entry name" value="AB_hydrolase_1"/>
</dbReference>
<dbReference type="AlphaFoldDB" id="A0A2A3MJL5"/>
<dbReference type="EMBL" id="NTMR01000009">
    <property type="protein sequence ID" value="PBK05040.1"/>
    <property type="molecule type" value="Genomic_DNA"/>
</dbReference>
<evidence type="ECO:0000259" key="2">
    <source>
        <dbReference type="Pfam" id="PF00561"/>
    </source>
</evidence>
<dbReference type="Proteomes" id="UP000242313">
    <property type="component" value="Unassembled WGS sequence"/>
</dbReference>
<evidence type="ECO:0000313" key="3">
    <source>
        <dbReference type="EMBL" id="PBK05040.1"/>
    </source>
</evidence>
<dbReference type="Gene3D" id="3.40.50.1820">
    <property type="entry name" value="alpha/beta hydrolase"/>
    <property type="match status" value="1"/>
</dbReference>
<protein>
    <submittedName>
        <fullName evidence="3">Alpha/beta hydrolase</fullName>
    </submittedName>
</protein>